<gene>
    <name evidence="4" type="ORF">Taro_054171</name>
</gene>
<feature type="domain" description="Pectinesterase inhibitor" evidence="3">
    <location>
        <begin position="47"/>
        <end position="197"/>
    </location>
</feature>
<dbReference type="PANTHER" id="PTHR31080:SF110">
    <property type="entry name" value="PECTINESTERASE INHIBITOR 3"/>
    <property type="match status" value="1"/>
</dbReference>
<evidence type="ECO:0000256" key="1">
    <source>
        <dbReference type="ARBA" id="ARBA00022729"/>
    </source>
</evidence>
<comment type="caution">
    <text evidence="4">The sequence shown here is derived from an EMBL/GenBank/DDBJ whole genome shotgun (WGS) entry which is preliminary data.</text>
</comment>
<feature type="chain" id="PRO_5032286271" description="Pectinesterase inhibitor domain-containing protein" evidence="2">
    <location>
        <begin position="25"/>
        <end position="209"/>
    </location>
</feature>
<evidence type="ECO:0000313" key="5">
    <source>
        <dbReference type="Proteomes" id="UP000652761"/>
    </source>
</evidence>
<dbReference type="InterPro" id="IPR006501">
    <property type="entry name" value="Pectinesterase_inhib_dom"/>
</dbReference>
<dbReference type="OrthoDB" id="1430376at2759"/>
<dbReference type="EMBL" id="NMUH01010636">
    <property type="protein sequence ID" value="MQM21138.1"/>
    <property type="molecule type" value="Genomic_DNA"/>
</dbReference>
<dbReference type="CDD" id="cd15798">
    <property type="entry name" value="PMEI-like_3"/>
    <property type="match status" value="1"/>
</dbReference>
<dbReference type="GO" id="GO:0004857">
    <property type="term" value="F:enzyme inhibitor activity"/>
    <property type="evidence" value="ECO:0007669"/>
    <property type="project" value="InterPro"/>
</dbReference>
<dbReference type="SUPFAM" id="SSF101148">
    <property type="entry name" value="Plant invertase/pectin methylesterase inhibitor"/>
    <property type="match status" value="1"/>
</dbReference>
<accession>A0A843XMU2</accession>
<dbReference type="AlphaFoldDB" id="A0A843XMU2"/>
<dbReference type="InterPro" id="IPR035513">
    <property type="entry name" value="Invertase/methylesterase_inhib"/>
</dbReference>
<dbReference type="Proteomes" id="UP000652761">
    <property type="component" value="Unassembled WGS sequence"/>
</dbReference>
<evidence type="ECO:0000256" key="2">
    <source>
        <dbReference type="SAM" id="SignalP"/>
    </source>
</evidence>
<sequence length="209" mass="21833">MGSSSLTYQRNLLLLLFFLFAALAHFPAANKAYARNLSPAPAESPAPAASVVLATCANARYPTLCIRTLSSSQIAATSSPADFAIAAVSVSLASARDAATFLSRLLAASSAAPATLDDCLQLVTDAADLLEATEGELRRLTSRRQLEDALTWASAAMTNQDTCVEGLREGGDDVEEGAAVVDRVSGVCQYISNALHLIGRLASTTGRRL</sequence>
<dbReference type="Pfam" id="PF04043">
    <property type="entry name" value="PMEI"/>
    <property type="match status" value="1"/>
</dbReference>
<keyword evidence="1 2" id="KW-0732">Signal</keyword>
<dbReference type="Gene3D" id="1.20.140.40">
    <property type="entry name" value="Invertase/pectin methylesterase inhibitor family protein"/>
    <property type="match status" value="1"/>
</dbReference>
<dbReference type="SMART" id="SM00856">
    <property type="entry name" value="PMEI"/>
    <property type="match status" value="1"/>
</dbReference>
<dbReference type="InterPro" id="IPR051955">
    <property type="entry name" value="PME_Inhibitor"/>
</dbReference>
<evidence type="ECO:0000313" key="4">
    <source>
        <dbReference type="EMBL" id="MQM21138.1"/>
    </source>
</evidence>
<evidence type="ECO:0000259" key="3">
    <source>
        <dbReference type="SMART" id="SM00856"/>
    </source>
</evidence>
<organism evidence="4 5">
    <name type="scientific">Colocasia esculenta</name>
    <name type="common">Wild taro</name>
    <name type="synonym">Arum esculentum</name>
    <dbReference type="NCBI Taxonomy" id="4460"/>
    <lineage>
        <taxon>Eukaryota</taxon>
        <taxon>Viridiplantae</taxon>
        <taxon>Streptophyta</taxon>
        <taxon>Embryophyta</taxon>
        <taxon>Tracheophyta</taxon>
        <taxon>Spermatophyta</taxon>
        <taxon>Magnoliopsida</taxon>
        <taxon>Liliopsida</taxon>
        <taxon>Araceae</taxon>
        <taxon>Aroideae</taxon>
        <taxon>Colocasieae</taxon>
        <taxon>Colocasia</taxon>
    </lineage>
</organism>
<feature type="signal peptide" evidence="2">
    <location>
        <begin position="1"/>
        <end position="24"/>
    </location>
</feature>
<proteinExistence type="predicted"/>
<dbReference type="PANTHER" id="PTHR31080">
    <property type="entry name" value="PECTINESTERASE INHIBITOR-LIKE"/>
    <property type="match status" value="1"/>
</dbReference>
<name>A0A843XMU2_COLES</name>
<keyword evidence="5" id="KW-1185">Reference proteome</keyword>
<protein>
    <recommendedName>
        <fullName evidence="3">Pectinesterase inhibitor domain-containing protein</fullName>
    </recommendedName>
</protein>
<reference evidence="4" key="1">
    <citation type="submission" date="2017-07" db="EMBL/GenBank/DDBJ databases">
        <title>Taro Niue Genome Assembly and Annotation.</title>
        <authorList>
            <person name="Atibalentja N."/>
            <person name="Keating K."/>
            <person name="Fields C.J."/>
        </authorList>
    </citation>
    <scope>NUCLEOTIDE SEQUENCE</scope>
    <source>
        <strain evidence="4">Niue_2</strain>
        <tissue evidence="4">Leaf</tissue>
    </source>
</reference>
<dbReference type="NCBIfam" id="TIGR01614">
    <property type="entry name" value="PME_inhib"/>
    <property type="match status" value="1"/>
</dbReference>